<evidence type="ECO:0000256" key="3">
    <source>
        <dbReference type="ARBA" id="ARBA00022448"/>
    </source>
</evidence>
<feature type="domain" description="Major facilitator superfamily (MFS) profile" evidence="9">
    <location>
        <begin position="55"/>
        <end position="508"/>
    </location>
</feature>
<feature type="transmembrane region" description="Helical" evidence="8">
    <location>
        <begin position="455"/>
        <end position="477"/>
    </location>
</feature>
<evidence type="ECO:0000313" key="10">
    <source>
        <dbReference type="EMBL" id="KAF4332807.1"/>
    </source>
</evidence>
<evidence type="ECO:0000256" key="1">
    <source>
        <dbReference type="ARBA" id="ARBA00004141"/>
    </source>
</evidence>
<dbReference type="InterPro" id="IPR005828">
    <property type="entry name" value="MFS_sugar_transport-like"/>
</dbReference>
<dbReference type="SUPFAM" id="SSF103473">
    <property type="entry name" value="MFS general substrate transporter"/>
    <property type="match status" value="1"/>
</dbReference>
<feature type="transmembrane region" description="Helical" evidence="8">
    <location>
        <begin position="188"/>
        <end position="207"/>
    </location>
</feature>
<feature type="transmembrane region" description="Helical" evidence="8">
    <location>
        <begin position="50"/>
        <end position="68"/>
    </location>
</feature>
<dbReference type="Pfam" id="PF00083">
    <property type="entry name" value="Sugar_tr"/>
    <property type="match status" value="1"/>
</dbReference>
<reference evidence="10" key="2">
    <citation type="submission" date="2020-02" db="EMBL/GenBank/DDBJ databases">
        <title>Identification and distribution of gene clusters putatively required for synthesis of sphingolipid metabolism inhibitors in phylogenetically diverse species of the filamentous fungus Fusarium.</title>
        <authorList>
            <person name="Kim H.-S."/>
            <person name="Busman M."/>
            <person name="Brown D.W."/>
            <person name="Divon H."/>
            <person name="Uhlig S."/>
            <person name="Proctor R.H."/>
        </authorList>
    </citation>
    <scope>NUCLEOTIDE SEQUENCE</scope>
    <source>
        <strain evidence="10">NRRL 25174</strain>
    </source>
</reference>
<evidence type="ECO:0000256" key="2">
    <source>
        <dbReference type="ARBA" id="ARBA00010992"/>
    </source>
</evidence>
<dbReference type="PROSITE" id="PS50850">
    <property type="entry name" value="MFS"/>
    <property type="match status" value="1"/>
</dbReference>
<evidence type="ECO:0000256" key="6">
    <source>
        <dbReference type="ARBA" id="ARBA00023136"/>
    </source>
</evidence>
<evidence type="ECO:0000256" key="8">
    <source>
        <dbReference type="SAM" id="Phobius"/>
    </source>
</evidence>
<dbReference type="InterPro" id="IPR003663">
    <property type="entry name" value="Sugar/inositol_transpt"/>
</dbReference>
<comment type="subcellular location">
    <subcellularLocation>
        <location evidence="1">Membrane</location>
        <topology evidence="1">Multi-pass membrane protein</topology>
    </subcellularLocation>
</comment>
<dbReference type="Gene3D" id="1.20.1250.20">
    <property type="entry name" value="MFS general substrate transporter like domains"/>
    <property type="match status" value="1"/>
</dbReference>
<dbReference type="Proteomes" id="UP000730481">
    <property type="component" value="Unassembled WGS sequence"/>
</dbReference>
<feature type="transmembrane region" description="Helical" evidence="8">
    <location>
        <begin position="419"/>
        <end position="443"/>
    </location>
</feature>
<proteinExistence type="inferred from homology"/>
<keyword evidence="4 8" id="KW-0812">Transmembrane</keyword>
<feature type="transmembrane region" description="Helical" evidence="8">
    <location>
        <begin position="105"/>
        <end position="123"/>
    </location>
</feature>
<comment type="caution">
    <text evidence="10">The sequence shown here is derived from an EMBL/GenBank/DDBJ whole genome shotgun (WGS) entry which is preliminary data.</text>
</comment>
<keyword evidence="6 8" id="KW-0472">Membrane</keyword>
<dbReference type="PRINTS" id="PR00171">
    <property type="entry name" value="SUGRTRNSPORT"/>
</dbReference>
<evidence type="ECO:0000256" key="5">
    <source>
        <dbReference type="ARBA" id="ARBA00022989"/>
    </source>
</evidence>
<dbReference type="InterPro" id="IPR050360">
    <property type="entry name" value="MFS_Sugar_Transporters"/>
</dbReference>
<protein>
    <submittedName>
        <fullName evidence="10">Sugar transport STP1</fullName>
    </submittedName>
</protein>
<feature type="transmembrane region" description="Helical" evidence="8">
    <location>
        <begin position="219"/>
        <end position="240"/>
    </location>
</feature>
<dbReference type="NCBIfam" id="TIGR00879">
    <property type="entry name" value="SP"/>
    <property type="match status" value="1"/>
</dbReference>
<feature type="transmembrane region" description="Helical" evidence="8">
    <location>
        <begin position="155"/>
        <end position="176"/>
    </location>
</feature>
<accession>A0A9P5A5Y7</accession>
<evidence type="ECO:0000256" key="4">
    <source>
        <dbReference type="ARBA" id="ARBA00022692"/>
    </source>
</evidence>
<feature type="transmembrane region" description="Helical" evidence="8">
    <location>
        <begin position="326"/>
        <end position="345"/>
    </location>
</feature>
<dbReference type="AlphaFoldDB" id="A0A9P5A5Y7"/>
<dbReference type="PANTHER" id="PTHR48022">
    <property type="entry name" value="PLASTIDIC GLUCOSE TRANSPORTER 4"/>
    <property type="match status" value="1"/>
</dbReference>
<keyword evidence="10" id="KW-0762">Sugar transport</keyword>
<dbReference type="PANTHER" id="PTHR48022:SF44">
    <property type="entry name" value="SUGAR TRANSPORTER, PUTATIVE (AFU_ORTHOLOGUE AFUA_4G14610)-RELATED"/>
    <property type="match status" value="1"/>
</dbReference>
<feature type="transmembrane region" description="Helical" evidence="8">
    <location>
        <begin position="483"/>
        <end position="504"/>
    </location>
</feature>
<dbReference type="EMBL" id="PVQB02000969">
    <property type="protein sequence ID" value="KAF4332807.1"/>
    <property type="molecule type" value="Genomic_DNA"/>
</dbReference>
<keyword evidence="3 7" id="KW-0813">Transport</keyword>
<keyword evidence="5 8" id="KW-1133">Transmembrane helix</keyword>
<feature type="transmembrane region" description="Helical" evidence="8">
    <location>
        <begin position="381"/>
        <end position="399"/>
    </location>
</feature>
<dbReference type="OrthoDB" id="2544694at2759"/>
<sequence>MFLWSPENLFFDQGTIHHPFHQYYKHIIIKATTFCVMINFHIWRHVPGKALLFLINIVASTALIFEGFNQGVLGTVSETPGFIDMAGIGSNGVVTNSTKQGGLAAAYYFGGMCGCFMGGWVGDKIGRKRGVLVGSLFGLLGAALMAGSMNSNMFLCARIIAGLGIGFINAIVPPWVSELSEAHDRGSSFSLVFVSNYLGIVIAYWLNFGIRNTNTEFRWRFPLAWMTVPLIIVDLALPFLPESPRWLIANGRREEAVDILCKLRGDLAQDAPKIVTELAQIDSIVEATHNKRNDLLNITLGGRYSGNLHLGRRAVMGFALQWIQQWTGILAIAAWTSTLFNLAGFDSQKSLWLAGLANTFGIPGTAAASLVIDRIGRIRSLMVSFVTQGIALFLVAAFIKTSQDAAATDIQKSQQLGTAAASFVFVYIWFFTMFNIIPCWIYGTEIWPQEIRAKGYSFTIFGWACGCGMTQFVIPIMLHRLGWATYIFFGAMNVVAMPLIWFFFPEVSQKSLEEINLLFTSNSLLVSENMKEYHRRLAEAEGDVAVASRQLLDEVDGFVHQAHGIEKDLEQHGGVTVEQKDVADA</sequence>
<evidence type="ECO:0000256" key="7">
    <source>
        <dbReference type="RuleBase" id="RU003346"/>
    </source>
</evidence>
<evidence type="ECO:0000313" key="11">
    <source>
        <dbReference type="Proteomes" id="UP000730481"/>
    </source>
</evidence>
<feature type="transmembrane region" description="Helical" evidence="8">
    <location>
        <begin position="351"/>
        <end position="372"/>
    </location>
</feature>
<dbReference type="GO" id="GO:0005351">
    <property type="term" value="F:carbohydrate:proton symporter activity"/>
    <property type="evidence" value="ECO:0007669"/>
    <property type="project" value="TreeGrafter"/>
</dbReference>
<organism evidence="10 11">
    <name type="scientific">Fusarium beomiforme</name>
    <dbReference type="NCBI Taxonomy" id="44412"/>
    <lineage>
        <taxon>Eukaryota</taxon>
        <taxon>Fungi</taxon>
        <taxon>Dikarya</taxon>
        <taxon>Ascomycota</taxon>
        <taxon>Pezizomycotina</taxon>
        <taxon>Sordariomycetes</taxon>
        <taxon>Hypocreomycetidae</taxon>
        <taxon>Hypocreales</taxon>
        <taxon>Nectriaceae</taxon>
        <taxon>Fusarium</taxon>
        <taxon>Fusarium burgessii species complex</taxon>
    </lineage>
</organism>
<keyword evidence="11" id="KW-1185">Reference proteome</keyword>
<dbReference type="InterPro" id="IPR036259">
    <property type="entry name" value="MFS_trans_sf"/>
</dbReference>
<name>A0A9P5A5Y7_9HYPO</name>
<dbReference type="InterPro" id="IPR020846">
    <property type="entry name" value="MFS_dom"/>
</dbReference>
<comment type="similarity">
    <text evidence="2 7">Belongs to the major facilitator superfamily. Sugar transporter (TC 2.A.1.1) family.</text>
</comment>
<gene>
    <name evidence="10" type="ORF">FBEOM_13388</name>
</gene>
<dbReference type="GO" id="GO:0016020">
    <property type="term" value="C:membrane"/>
    <property type="evidence" value="ECO:0007669"/>
    <property type="project" value="UniProtKB-SubCell"/>
</dbReference>
<feature type="transmembrane region" description="Helical" evidence="8">
    <location>
        <begin position="23"/>
        <end position="43"/>
    </location>
</feature>
<evidence type="ECO:0000259" key="9">
    <source>
        <dbReference type="PROSITE" id="PS50850"/>
    </source>
</evidence>
<reference evidence="10" key="1">
    <citation type="journal article" date="2017" name="Mycologia">
        <title>Fusarium algeriense, sp. nov., a novel toxigenic crown rot pathogen of durum wheat from Algeria is nested in the Fusarium burgessii species complex.</title>
        <authorList>
            <person name="Laraba I."/>
            <person name="Keddad A."/>
            <person name="Boureghda H."/>
            <person name="Abdallah N."/>
            <person name="Vaughan M.M."/>
            <person name="Proctor R.H."/>
            <person name="Busman M."/>
            <person name="O'Donnell K."/>
        </authorList>
    </citation>
    <scope>NUCLEOTIDE SEQUENCE</scope>
    <source>
        <strain evidence="10">NRRL 25174</strain>
    </source>
</reference>